<keyword evidence="2" id="KW-1185">Reference proteome</keyword>
<name>A0ABS1R0M2_9SPHI</name>
<proteinExistence type="predicted"/>
<sequence length="71" mass="8123">MHNATYHTDDETLLNHLASGQRTAFEYIYKEFQPALVFFAGNLLKSDNIMLAVDIMVILTPPLDIRTPLWS</sequence>
<comment type="caution">
    <text evidence="1">The sequence shown here is derived from an EMBL/GenBank/DDBJ whole genome shotgun (WGS) entry which is preliminary data.</text>
</comment>
<reference evidence="1 2" key="1">
    <citation type="submission" date="2021-01" db="EMBL/GenBank/DDBJ databases">
        <title>C459-1 draft genome sequence.</title>
        <authorList>
            <person name="Zhang X.-F."/>
        </authorList>
    </citation>
    <scope>NUCLEOTIDE SEQUENCE [LARGE SCALE GENOMIC DNA]</scope>
    <source>
        <strain evidence="2">C459-1</strain>
    </source>
</reference>
<dbReference type="EMBL" id="JAERTY010000003">
    <property type="protein sequence ID" value="MBL1408226.1"/>
    <property type="molecule type" value="Genomic_DNA"/>
</dbReference>
<gene>
    <name evidence="1" type="ORF">JKG61_05630</name>
</gene>
<organism evidence="1 2">
    <name type="scientific">Sphingobacterium faecale</name>
    <dbReference type="NCBI Taxonomy" id="2803775"/>
    <lineage>
        <taxon>Bacteria</taxon>
        <taxon>Pseudomonadati</taxon>
        <taxon>Bacteroidota</taxon>
        <taxon>Sphingobacteriia</taxon>
        <taxon>Sphingobacteriales</taxon>
        <taxon>Sphingobacteriaceae</taxon>
        <taxon>Sphingobacterium</taxon>
    </lineage>
</organism>
<accession>A0ABS1R0M2</accession>
<dbReference type="Proteomes" id="UP000625283">
    <property type="component" value="Unassembled WGS sequence"/>
</dbReference>
<protein>
    <submittedName>
        <fullName evidence="1">Uncharacterized protein</fullName>
    </submittedName>
</protein>
<dbReference type="RefSeq" id="WP_202102009.1">
    <property type="nucleotide sequence ID" value="NZ_JAERTY010000003.1"/>
</dbReference>
<evidence type="ECO:0000313" key="1">
    <source>
        <dbReference type="EMBL" id="MBL1408226.1"/>
    </source>
</evidence>
<evidence type="ECO:0000313" key="2">
    <source>
        <dbReference type="Proteomes" id="UP000625283"/>
    </source>
</evidence>